<sequence>MLSYLASYLLPASWLEWQPIPDGFLTKKIPDTEQDDPTSDTKENQKSVSTDKPNHKFKIGPSLTAEEEERTISAKCSSRGCEKPGTKRCSGCRCVYYCSEHCQTKDWDSHVWSCNLPIHTGHYLRKACLQGILPTHSQTRIDYGFERADGHGLFDCHLFGLYNDLWSINSRLTSKELNRWRKKGLLALKIKETFESVPEWDRGLYYPWFLQNQWILDGSPVPYRQDPQTQDLMENETWDLSSDVPWWSEDKAMSDYPIPLAPNAEHNIPACKCHENKRTLTPETEERAISTKDARYEWIEQPAPTSEKQDRKTPAKCSNYDCEQPGTRCCAGCEAAFYCSRSCRTDNWEVHVWVCRVPIHTGHYLRRACFDDLVPKHHQTRIDYGFDRAGRHEGKLLGLYQGLWYITPNLTSKELNRWRKNGLLVSEIKESFESVPEQERGLYYPWFLQNQWILDRSPIQNEVEEMVDQWRKNAWVRIGKDLSSEMPKWSQNKNECFGHYAMVISRCRPHPSTEMWVQGGYCAAKDREEIIVGRSYEELFERCSFDEYCAAYDSASVFTLMEKYEVLPPYFYSELLNNLRIVLSSRSMHQTVWYLKQCIDDQMQEFQPAHSVVVDYGFINCTSVAEREALVDIYRAAFRCHGLDAMKMHEACIQGKIFEFVTQFVPLKKKNEIQMMKRLMRNAYPL</sequence>
<comment type="caution">
    <text evidence="7">The sequence shown here is derived from an EMBL/GenBank/DDBJ whole genome shotgun (WGS) entry which is preliminary data.</text>
</comment>
<dbReference type="GO" id="GO:0008270">
    <property type="term" value="F:zinc ion binding"/>
    <property type="evidence" value="ECO:0007669"/>
    <property type="project" value="UniProtKB-KW"/>
</dbReference>
<dbReference type="RefSeq" id="XP_043009463.1">
    <property type="nucleotide sequence ID" value="XM_043154173.1"/>
</dbReference>
<dbReference type="GO" id="GO:0000981">
    <property type="term" value="F:DNA-binding transcription factor activity, RNA polymerase II-specific"/>
    <property type="evidence" value="ECO:0007669"/>
    <property type="project" value="TreeGrafter"/>
</dbReference>
<dbReference type="PROSITE" id="PS50865">
    <property type="entry name" value="ZF_MYND_2"/>
    <property type="match status" value="2"/>
</dbReference>
<feature type="region of interest" description="Disordered" evidence="5">
    <location>
        <begin position="26"/>
        <end position="65"/>
    </location>
</feature>
<evidence type="ECO:0000256" key="5">
    <source>
        <dbReference type="SAM" id="MobiDB-lite"/>
    </source>
</evidence>
<evidence type="ECO:0000259" key="6">
    <source>
        <dbReference type="PROSITE" id="PS50865"/>
    </source>
</evidence>
<protein>
    <recommendedName>
        <fullName evidence="6">MYND-type domain-containing protein</fullName>
    </recommendedName>
</protein>
<dbReference type="PANTHER" id="PTHR10237:SF14">
    <property type="entry name" value="MYND-TYPE DOMAIN-CONTAINING PROTEIN"/>
    <property type="match status" value="1"/>
</dbReference>
<dbReference type="GeneID" id="66078368"/>
<dbReference type="GO" id="GO:0005634">
    <property type="term" value="C:nucleus"/>
    <property type="evidence" value="ECO:0007669"/>
    <property type="project" value="TreeGrafter"/>
</dbReference>
<gene>
    <name evidence="7" type="ORF">E1B28_009292</name>
</gene>
<evidence type="ECO:0000313" key="7">
    <source>
        <dbReference type="EMBL" id="KAG7092993.1"/>
    </source>
</evidence>
<dbReference type="InterPro" id="IPR024119">
    <property type="entry name" value="TF_DEAF-1"/>
</dbReference>
<dbReference type="InterPro" id="IPR002893">
    <property type="entry name" value="Znf_MYND"/>
</dbReference>
<evidence type="ECO:0000313" key="8">
    <source>
        <dbReference type="Proteomes" id="UP001049176"/>
    </source>
</evidence>
<dbReference type="PROSITE" id="PS01360">
    <property type="entry name" value="ZF_MYND_1"/>
    <property type="match status" value="2"/>
</dbReference>
<proteinExistence type="predicted"/>
<feature type="domain" description="MYND-type" evidence="6">
    <location>
        <begin position="317"/>
        <end position="355"/>
    </location>
</feature>
<dbReference type="SUPFAM" id="SSF144232">
    <property type="entry name" value="HIT/MYND zinc finger-like"/>
    <property type="match status" value="2"/>
</dbReference>
<keyword evidence="8" id="KW-1185">Reference proteome</keyword>
<organism evidence="7 8">
    <name type="scientific">Marasmius oreades</name>
    <name type="common">fairy-ring Marasmius</name>
    <dbReference type="NCBI Taxonomy" id="181124"/>
    <lineage>
        <taxon>Eukaryota</taxon>
        <taxon>Fungi</taxon>
        <taxon>Dikarya</taxon>
        <taxon>Basidiomycota</taxon>
        <taxon>Agaricomycotina</taxon>
        <taxon>Agaricomycetes</taxon>
        <taxon>Agaricomycetidae</taxon>
        <taxon>Agaricales</taxon>
        <taxon>Marasmiineae</taxon>
        <taxon>Marasmiaceae</taxon>
        <taxon>Marasmius</taxon>
    </lineage>
</organism>
<evidence type="ECO:0000256" key="3">
    <source>
        <dbReference type="ARBA" id="ARBA00022833"/>
    </source>
</evidence>
<dbReference type="PANTHER" id="PTHR10237">
    <property type="entry name" value="DEFORMED EPIDERMAL AUTOREGULATORY FACTOR 1 HOMOLOG SUPPRESSIN"/>
    <property type="match status" value="1"/>
</dbReference>
<reference evidence="7" key="1">
    <citation type="journal article" date="2021" name="Genome Biol. Evol.">
        <title>The assembled and annotated genome of the fairy-ring fungus Marasmius oreades.</title>
        <authorList>
            <person name="Hiltunen M."/>
            <person name="Ament-Velasquez S.L."/>
            <person name="Johannesson H."/>
        </authorList>
    </citation>
    <scope>NUCLEOTIDE SEQUENCE</scope>
    <source>
        <strain evidence="7">03SP1</strain>
    </source>
</reference>
<evidence type="ECO:0000256" key="2">
    <source>
        <dbReference type="ARBA" id="ARBA00022771"/>
    </source>
</evidence>
<feature type="domain" description="MYND-type" evidence="6">
    <location>
        <begin position="76"/>
        <end position="114"/>
    </location>
</feature>
<dbReference type="Pfam" id="PF01753">
    <property type="entry name" value="zf-MYND"/>
    <property type="match status" value="1"/>
</dbReference>
<evidence type="ECO:0000256" key="4">
    <source>
        <dbReference type="PROSITE-ProRule" id="PRU00134"/>
    </source>
</evidence>
<dbReference type="Proteomes" id="UP001049176">
    <property type="component" value="Chromosome 5"/>
</dbReference>
<keyword evidence="2 4" id="KW-0863">Zinc-finger</keyword>
<dbReference type="Gene3D" id="6.10.140.2220">
    <property type="match status" value="2"/>
</dbReference>
<keyword evidence="3" id="KW-0862">Zinc</keyword>
<dbReference type="OrthoDB" id="4851849at2759"/>
<evidence type="ECO:0000256" key="1">
    <source>
        <dbReference type="ARBA" id="ARBA00022723"/>
    </source>
</evidence>
<dbReference type="AlphaFoldDB" id="A0A9P7S0P8"/>
<dbReference type="EMBL" id="CM032185">
    <property type="protein sequence ID" value="KAG7092993.1"/>
    <property type="molecule type" value="Genomic_DNA"/>
</dbReference>
<keyword evidence="1" id="KW-0479">Metal-binding</keyword>
<accession>A0A9P7S0P8</accession>
<name>A0A9P7S0P8_9AGAR</name>
<dbReference type="KEGG" id="more:E1B28_009292"/>